<dbReference type="NCBIfam" id="TIGR00916">
    <property type="entry name" value="2A0604s01"/>
    <property type="match status" value="1"/>
</dbReference>
<dbReference type="OrthoDB" id="9805019at2"/>
<sequence length="651" mass="68734">MQGNGFKLFAVGALLVISLWQLFPTIQNSLNNRDLASMDPAEREAYEAENADDLQATSEEALKLGLDLQGGMHVTLEVGTGALLRELAGNRTDDTFDAALTAASEQAVTSDENFVTLFANAVEAERPGTRLARYFRNADADITARSENDAVVAYLQEEVEEALVRAEEIIRQRIDRFGVTEPLIQRQGTSRIVVELPGVDDEERVRELLKGTARLTFHLTPPTAEVQQAAANLFAYYEDGGEDAEADPTATADADTTATQVASADSTADSDADSADVLDLGDITAGADPSEEAGGNPLAAVLQRIQVDPSSNSPIVGQVAESDTAEVSRLLAAPGAARLIPPGVEFLFTAGPDAGVTADGDGVHYLVAVNQRVELQGEVITDAGPDFDPYTNAPQVSITMDGVGASRWSQITGANRGKPVVIVLDDLVYTFPTINERIPNGRTQITGNFSRQEVDDIVTVLKSGALPAPVSIVEERTVGPSLGEASIKAGTRALLVGLVLVCVFMAIYYRGAGLVANVALLLNVLFIFGVLASFGATLTLPGMAGILLTIGMAVDANVLIFERIREEMESGKTLKAAVDGGFSKALSAIADANITTFLIGVILFSFGVGPIQGFAVTLMAGILTSLFTALVVTRLIIDYLVQERGVNVAFG</sequence>
<evidence type="ECO:0000256" key="8">
    <source>
        <dbReference type="ARBA" id="ARBA00023136"/>
    </source>
</evidence>
<dbReference type="Pfam" id="PF21760">
    <property type="entry name" value="SecD_1st"/>
    <property type="match status" value="1"/>
</dbReference>
<evidence type="ECO:0000256" key="1">
    <source>
        <dbReference type="ARBA" id="ARBA00004651"/>
    </source>
</evidence>
<keyword evidence="5 9" id="KW-0653">Protein transport</keyword>
<dbReference type="FunFam" id="1.20.1640.10:FF:000004">
    <property type="entry name" value="Protein translocase subunit SecD"/>
    <property type="match status" value="1"/>
</dbReference>
<dbReference type="GO" id="GO:0043952">
    <property type="term" value="P:protein transport by the Sec complex"/>
    <property type="evidence" value="ECO:0007669"/>
    <property type="project" value="UniProtKB-UniRule"/>
</dbReference>
<dbReference type="InterPro" id="IPR055344">
    <property type="entry name" value="SecD_SecF_C_bact"/>
</dbReference>
<dbReference type="Gene3D" id="3.30.1360.200">
    <property type="match status" value="1"/>
</dbReference>
<feature type="transmembrane region" description="Helical" evidence="9">
    <location>
        <begin position="585"/>
        <end position="608"/>
    </location>
</feature>
<dbReference type="PANTHER" id="PTHR30081">
    <property type="entry name" value="PROTEIN-EXPORT MEMBRANE PROTEIN SEC"/>
    <property type="match status" value="1"/>
</dbReference>
<keyword evidence="6 9" id="KW-1133">Transmembrane helix</keyword>
<reference evidence="13 14" key="1">
    <citation type="submission" date="2016-11" db="EMBL/GenBank/DDBJ databases">
        <title>Study of marine rhodopsin-containing bacteria.</title>
        <authorList>
            <person name="Yoshizawa S."/>
            <person name="Kumagai Y."/>
            <person name="Kogure K."/>
        </authorList>
    </citation>
    <scope>NUCLEOTIDE SEQUENCE [LARGE SCALE GENOMIC DNA]</scope>
    <source>
        <strain evidence="13 14">SAORIC-28</strain>
    </source>
</reference>
<evidence type="ECO:0000259" key="12">
    <source>
        <dbReference type="Pfam" id="PF22599"/>
    </source>
</evidence>
<dbReference type="Gene3D" id="3.30.70.3220">
    <property type="match status" value="1"/>
</dbReference>
<dbReference type="Gene3D" id="1.20.1640.10">
    <property type="entry name" value="Multidrug efflux transporter AcrB transmembrane domain"/>
    <property type="match status" value="1"/>
</dbReference>
<feature type="domain" description="Protein translocase subunit SecDF P1" evidence="11">
    <location>
        <begin position="165"/>
        <end position="219"/>
    </location>
</feature>
<dbReference type="Pfam" id="PF07549">
    <property type="entry name" value="Sec_GG"/>
    <property type="match status" value="1"/>
</dbReference>
<dbReference type="Proteomes" id="UP000216339">
    <property type="component" value="Unassembled WGS sequence"/>
</dbReference>
<evidence type="ECO:0000259" key="11">
    <source>
        <dbReference type="Pfam" id="PF21760"/>
    </source>
</evidence>
<dbReference type="InterPro" id="IPR022646">
    <property type="entry name" value="SecD/SecF_CS"/>
</dbReference>
<evidence type="ECO:0000256" key="9">
    <source>
        <dbReference type="HAMAP-Rule" id="MF_01463"/>
    </source>
</evidence>
<keyword evidence="4 9" id="KW-0812">Transmembrane</keyword>
<comment type="function">
    <text evidence="9">Part of the Sec protein translocase complex. Interacts with the SecYEG preprotein conducting channel. SecDF uses the proton motive force (PMF) to complete protein translocation after the ATP-dependent function of SecA.</text>
</comment>
<comment type="caution">
    <text evidence="9">Lacks conserved residue(s) required for the propagation of feature annotation.</text>
</comment>
<dbReference type="HAMAP" id="MF_01463_B">
    <property type="entry name" value="SecD_B"/>
    <property type="match status" value="1"/>
</dbReference>
<dbReference type="InterPro" id="IPR048634">
    <property type="entry name" value="SecD_SecF_C"/>
</dbReference>
<evidence type="ECO:0000256" key="5">
    <source>
        <dbReference type="ARBA" id="ARBA00022927"/>
    </source>
</evidence>
<dbReference type="GO" id="GO:0015450">
    <property type="term" value="F:protein-transporting ATPase activity"/>
    <property type="evidence" value="ECO:0007669"/>
    <property type="project" value="InterPro"/>
</dbReference>
<dbReference type="AlphaFoldDB" id="A0A271J3W3"/>
<evidence type="ECO:0000313" key="14">
    <source>
        <dbReference type="Proteomes" id="UP000216339"/>
    </source>
</evidence>
<keyword evidence="2 9" id="KW-0813">Transport</keyword>
<comment type="subunit">
    <text evidence="9">Forms a complex with SecF. Part of the essential Sec protein translocation apparatus which comprises SecA, SecYEG and auxiliary proteins SecDF. Other proteins may also be involved.</text>
</comment>
<feature type="transmembrane region" description="Helical" evidence="9">
    <location>
        <begin position="489"/>
        <end position="509"/>
    </location>
</feature>
<keyword evidence="14" id="KW-1185">Reference proteome</keyword>
<evidence type="ECO:0000256" key="6">
    <source>
        <dbReference type="ARBA" id="ARBA00022989"/>
    </source>
</evidence>
<dbReference type="Pfam" id="PF02355">
    <property type="entry name" value="SecD_SecF_C"/>
    <property type="match status" value="1"/>
</dbReference>
<evidence type="ECO:0000256" key="2">
    <source>
        <dbReference type="ARBA" id="ARBA00022448"/>
    </source>
</evidence>
<accession>A0A271J3W3</accession>
<feature type="transmembrane region" description="Helical" evidence="9">
    <location>
        <begin position="614"/>
        <end position="637"/>
    </location>
</feature>
<evidence type="ECO:0000256" key="4">
    <source>
        <dbReference type="ARBA" id="ARBA00022692"/>
    </source>
</evidence>
<feature type="transmembrane region" description="Helical" evidence="9">
    <location>
        <begin position="542"/>
        <end position="564"/>
    </location>
</feature>
<keyword evidence="7 9" id="KW-0811">Translocation</keyword>
<evidence type="ECO:0000256" key="7">
    <source>
        <dbReference type="ARBA" id="ARBA00023010"/>
    </source>
</evidence>
<comment type="caution">
    <text evidence="13">The sequence shown here is derived from an EMBL/GenBank/DDBJ whole genome shotgun (WGS) entry which is preliminary data.</text>
</comment>
<comment type="subcellular location">
    <subcellularLocation>
        <location evidence="1 9">Cell membrane</location>
        <topology evidence="1 9">Multi-pass membrane protein</topology>
    </subcellularLocation>
</comment>
<dbReference type="InterPro" id="IPR005791">
    <property type="entry name" value="SecD"/>
</dbReference>
<dbReference type="RefSeq" id="WP_095511057.1">
    <property type="nucleotide sequence ID" value="NZ_MQWD01000001.1"/>
</dbReference>
<keyword evidence="3 9" id="KW-1003">Cell membrane</keyword>
<dbReference type="GO" id="GO:0065002">
    <property type="term" value="P:intracellular protein transmembrane transport"/>
    <property type="evidence" value="ECO:0007669"/>
    <property type="project" value="UniProtKB-UniRule"/>
</dbReference>
<feature type="domain" description="Protein export membrane protein SecD/SecF C-terminal" evidence="10">
    <location>
        <begin position="470"/>
        <end position="638"/>
    </location>
</feature>
<dbReference type="NCBIfam" id="TIGR01129">
    <property type="entry name" value="secD"/>
    <property type="match status" value="1"/>
</dbReference>
<dbReference type="InterPro" id="IPR022813">
    <property type="entry name" value="SecD/SecF_arch_bac"/>
</dbReference>
<gene>
    <name evidence="9" type="primary">secD</name>
    <name evidence="13" type="ORF">BSZ37_13560</name>
</gene>
<dbReference type="EMBL" id="MQWD01000001">
    <property type="protein sequence ID" value="PAP77389.1"/>
    <property type="molecule type" value="Genomic_DNA"/>
</dbReference>
<dbReference type="InterPro" id="IPR048631">
    <property type="entry name" value="SecD_1st"/>
</dbReference>
<evidence type="ECO:0000259" key="10">
    <source>
        <dbReference type="Pfam" id="PF02355"/>
    </source>
</evidence>
<feature type="domain" description="SecDF P1 head subdomain" evidence="12">
    <location>
        <begin position="367"/>
        <end position="468"/>
    </location>
</feature>
<protein>
    <recommendedName>
        <fullName evidence="9">Protein translocase subunit SecD</fullName>
    </recommendedName>
</protein>
<name>A0A271J3W3_9BACT</name>
<keyword evidence="8 9" id="KW-0472">Membrane</keyword>
<comment type="similarity">
    <text evidence="9">Belongs to the SecD/SecF family. SecD subfamily.</text>
</comment>
<proteinExistence type="inferred from homology"/>
<feature type="transmembrane region" description="Helical" evidence="9">
    <location>
        <begin position="514"/>
        <end position="536"/>
    </location>
</feature>
<dbReference type="InterPro" id="IPR054384">
    <property type="entry name" value="SecDF_P1_head"/>
</dbReference>
<dbReference type="GO" id="GO:0006605">
    <property type="term" value="P:protein targeting"/>
    <property type="evidence" value="ECO:0007669"/>
    <property type="project" value="UniProtKB-UniRule"/>
</dbReference>
<evidence type="ECO:0000313" key="13">
    <source>
        <dbReference type="EMBL" id="PAP77389.1"/>
    </source>
</evidence>
<dbReference type="GO" id="GO:0005886">
    <property type="term" value="C:plasma membrane"/>
    <property type="evidence" value="ECO:0007669"/>
    <property type="project" value="UniProtKB-SubCell"/>
</dbReference>
<dbReference type="PANTHER" id="PTHR30081:SF1">
    <property type="entry name" value="PROTEIN TRANSLOCASE SUBUNIT SECD"/>
    <property type="match status" value="1"/>
</dbReference>
<organism evidence="13 14">
    <name type="scientific">Rubrivirga marina</name>
    <dbReference type="NCBI Taxonomy" id="1196024"/>
    <lineage>
        <taxon>Bacteria</taxon>
        <taxon>Pseudomonadati</taxon>
        <taxon>Rhodothermota</taxon>
        <taxon>Rhodothermia</taxon>
        <taxon>Rhodothermales</taxon>
        <taxon>Rubricoccaceae</taxon>
        <taxon>Rubrivirga</taxon>
    </lineage>
</organism>
<dbReference type="Pfam" id="PF22599">
    <property type="entry name" value="SecDF_P1_head"/>
    <property type="match status" value="1"/>
</dbReference>
<evidence type="ECO:0000256" key="3">
    <source>
        <dbReference type="ARBA" id="ARBA00022475"/>
    </source>
</evidence>
<dbReference type="SUPFAM" id="SSF82866">
    <property type="entry name" value="Multidrug efflux transporter AcrB transmembrane domain"/>
    <property type="match status" value="1"/>
</dbReference>